<sequence>MDQLESFNKYYYLLIEGNNKFNLTAITEVKDVAIKHFIDSLTCLTFIDLANNSTIMDIGTGAGFPGIPLKIMRPDLKITLLDSLGKRVNFLNETADILGLENIKAIHGRAEDFGREPQFREKYDYAISRAVAKLSVLTEYCLPFVKPGGYFISQKGPEIDNEVKEAGKAIEILGGRLEVINSLNLPGMGDGRSIIIIKKIKQISKDFPRKAGVPGKKPIL</sequence>
<keyword evidence="2 6" id="KW-0698">rRNA processing</keyword>
<feature type="binding site" evidence="6">
    <location>
        <position position="64"/>
    </location>
    <ligand>
        <name>S-adenosyl-L-methionine</name>
        <dbReference type="ChEBI" id="CHEBI:59789"/>
    </ligand>
</feature>
<comment type="function">
    <text evidence="6">Specifically methylates the N7 position of a guanine in 16S rRNA.</text>
</comment>
<dbReference type="RefSeq" id="WP_304542404.1">
    <property type="nucleotide sequence ID" value="NZ_JARPTC010000012.1"/>
</dbReference>
<dbReference type="GO" id="GO:0070043">
    <property type="term" value="F:rRNA (guanine-N7-)-methyltransferase activity"/>
    <property type="evidence" value="ECO:0007669"/>
    <property type="project" value="UniProtKB-UniRule"/>
</dbReference>
<keyword evidence="3 6" id="KW-0489">Methyltransferase</keyword>
<dbReference type="NCBIfam" id="TIGR00138">
    <property type="entry name" value="rsmG_gidB"/>
    <property type="match status" value="1"/>
</dbReference>
<evidence type="ECO:0000256" key="5">
    <source>
        <dbReference type="ARBA" id="ARBA00022691"/>
    </source>
</evidence>
<dbReference type="InterPro" id="IPR029063">
    <property type="entry name" value="SAM-dependent_MTases_sf"/>
</dbReference>
<name>A0AAW7ZEQ6_9FIRM</name>
<dbReference type="AlphaFoldDB" id="A0AAW7ZEQ6"/>
<dbReference type="InterPro" id="IPR003682">
    <property type="entry name" value="rRNA_ssu_MeTfrase_G"/>
</dbReference>
<dbReference type="PANTHER" id="PTHR31760:SF0">
    <property type="entry name" value="S-ADENOSYL-L-METHIONINE-DEPENDENT METHYLTRANSFERASES SUPERFAMILY PROTEIN"/>
    <property type="match status" value="1"/>
</dbReference>
<dbReference type="EMBL" id="JARPTC010000012">
    <property type="protein sequence ID" value="MDO7787260.1"/>
    <property type="molecule type" value="Genomic_DNA"/>
</dbReference>
<proteinExistence type="inferred from homology"/>
<evidence type="ECO:0000256" key="6">
    <source>
        <dbReference type="HAMAP-Rule" id="MF_00074"/>
    </source>
</evidence>
<evidence type="ECO:0000313" key="8">
    <source>
        <dbReference type="Proteomes" id="UP001172911"/>
    </source>
</evidence>
<organism evidence="7 8">
    <name type="scientific">Desulforamulus aquiferis</name>
    <dbReference type="NCBI Taxonomy" id="1397668"/>
    <lineage>
        <taxon>Bacteria</taxon>
        <taxon>Bacillati</taxon>
        <taxon>Bacillota</taxon>
        <taxon>Clostridia</taxon>
        <taxon>Eubacteriales</taxon>
        <taxon>Peptococcaceae</taxon>
        <taxon>Desulforamulus</taxon>
    </lineage>
</organism>
<comment type="caution">
    <text evidence="7">The sequence shown here is derived from an EMBL/GenBank/DDBJ whole genome shotgun (WGS) entry which is preliminary data.</text>
</comment>
<feature type="binding site" evidence="6">
    <location>
        <begin position="110"/>
        <end position="111"/>
    </location>
    <ligand>
        <name>S-adenosyl-L-methionine</name>
        <dbReference type="ChEBI" id="CHEBI:59789"/>
    </ligand>
</feature>
<comment type="subcellular location">
    <subcellularLocation>
        <location evidence="6">Cytoplasm</location>
    </subcellularLocation>
</comment>
<keyword evidence="8" id="KW-1185">Reference proteome</keyword>
<evidence type="ECO:0000256" key="1">
    <source>
        <dbReference type="ARBA" id="ARBA00022490"/>
    </source>
</evidence>
<gene>
    <name evidence="6 7" type="primary">rsmG</name>
    <name evidence="7" type="ORF">P6N53_08515</name>
</gene>
<comment type="caution">
    <text evidence="6">Lacks conserved residue(s) required for the propagation of feature annotation.</text>
</comment>
<evidence type="ECO:0000256" key="3">
    <source>
        <dbReference type="ARBA" id="ARBA00022603"/>
    </source>
</evidence>
<dbReference type="EC" id="2.1.1.-" evidence="6"/>
<dbReference type="Proteomes" id="UP001172911">
    <property type="component" value="Unassembled WGS sequence"/>
</dbReference>
<protein>
    <recommendedName>
        <fullName evidence="6">Ribosomal RNA small subunit methyltransferase G</fullName>
        <ecNumber evidence="6">2.1.1.-</ecNumber>
    </recommendedName>
    <alternativeName>
        <fullName evidence="6">16S rRNA 7-methylguanosine methyltransferase</fullName>
        <shortName evidence="6">16S rRNA m7G methyltransferase</shortName>
    </alternativeName>
</protein>
<dbReference type="Gene3D" id="3.40.50.150">
    <property type="entry name" value="Vaccinia Virus protein VP39"/>
    <property type="match status" value="1"/>
</dbReference>
<reference evidence="7" key="1">
    <citation type="journal article" date="2023" name="J. Hazard. Mater.">
        <title>Anaerobic biodegradation of pyrene and benzo[a]pyrene by a new sulfate-reducing Desulforamulus aquiferis strain DSA.</title>
        <authorList>
            <person name="Zhang Z."/>
            <person name="Sun J."/>
            <person name="Gong X."/>
            <person name="Wang C."/>
            <person name="Wang H."/>
        </authorList>
    </citation>
    <scope>NUCLEOTIDE SEQUENCE</scope>
    <source>
        <strain evidence="7">DSA</strain>
    </source>
</reference>
<keyword evidence="5 6" id="KW-0949">S-adenosyl-L-methionine</keyword>
<keyword evidence="1 6" id="KW-0963">Cytoplasm</keyword>
<reference evidence="7" key="2">
    <citation type="submission" date="2023-03" db="EMBL/GenBank/DDBJ databases">
        <authorList>
            <person name="Zhang Z."/>
        </authorList>
    </citation>
    <scope>NUCLEOTIDE SEQUENCE</scope>
    <source>
        <strain evidence="7">DSA</strain>
    </source>
</reference>
<evidence type="ECO:0000256" key="4">
    <source>
        <dbReference type="ARBA" id="ARBA00022679"/>
    </source>
</evidence>
<accession>A0AAW7ZEQ6</accession>
<feature type="binding site" evidence="6">
    <location>
        <position position="59"/>
    </location>
    <ligand>
        <name>S-adenosyl-L-methionine</name>
        <dbReference type="ChEBI" id="CHEBI:59789"/>
    </ligand>
</feature>
<dbReference type="FunFam" id="3.40.50.150:FF:000041">
    <property type="entry name" value="Ribosomal RNA small subunit methyltransferase G"/>
    <property type="match status" value="1"/>
</dbReference>
<feature type="binding site" evidence="6">
    <location>
        <position position="129"/>
    </location>
    <ligand>
        <name>S-adenosyl-L-methionine</name>
        <dbReference type="ChEBI" id="CHEBI:59789"/>
    </ligand>
</feature>
<dbReference type="HAMAP" id="MF_00074">
    <property type="entry name" value="16SrRNA_methyltr_G"/>
    <property type="match status" value="1"/>
</dbReference>
<dbReference type="GO" id="GO:0005829">
    <property type="term" value="C:cytosol"/>
    <property type="evidence" value="ECO:0007669"/>
    <property type="project" value="TreeGrafter"/>
</dbReference>
<keyword evidence="4 6" id="KW-0808">Transferase</keyword>
<comment type="similarity">
    <text evidence="6">Belongs to the methyltransferase superfamily. RNA methyltransferase RsmG family.</text>
</comment>
<dbReference type="SUPFAM" id="SSF53335">
    <property type="entry name" value="S-adenosyl-L-methionine-dependent methyltransferases"/>
    <property type="match status" value="1"/>
</dbReference>
<evidence type="ECO:0000313" key="7">
    <source>
        <dbReference type="EMBL" id="MDO7787260.1"/>
    </source>
</evidence>
<dbReference type="CDD" id="cd02440">
    <property type="entry name" value="AdoMet_MTases"/>
    <property type="match status" value="1"/>
</dbReference>
<dbReference type="PANTHER" id="PTHR31760">
    <property type="entry name" value="S-ADENOSYL-L-METHIONINE-DEPENDENT METHYLTRANSFERASES SUPERFAMILY PROTEIN"/>
    <property type="match status" value="1"/>
</dbReference>
<evidence type="ECO:0000256" key="2">
    <source>
        <dbReference type="ARBA" id="ARBA00022552"/>
    </source>
</evidence>
<dbReference type="PIRSF" id="PIRSF003078">
    <property type="entry name" value="GidB"/>
    <property type="match status" value="1"/>
</dbReference>
<dbReference type="Pfam" id="PF02527">
    <property type="entry name" value="GidB"/>
    <property type="match status" value="1"/>
</dbReference>